<keyword evidence="1" id="KW-0812">Transmembrane</keyword>
<keyword evidence="2" id="KW-0614">Plasmid</keyword>
<keyword evidence="3" id="KW-1185">Reference proteome</keyword>
<dbReference type="Proteomes" id="UP000006178">
    <property type="component" value="Plasmid pMU3262"/>
</dbReference>
<name>I3WBZ7_THESW</name>
<geneLocation type="plasmid" evidence="2 3">
    <name>pMU3262</name>
</geneLocation>
<dbReference type="EMBL" id="CP003185">
    <property type="protein sequence ID" value="AFK94348.1"/>
    <property type="molecule type" value="Genomic_DNA"/>
</dbReference>
<gene>
    <name evidence="2" type="ordered locus">Tsac_2801</name>
</gene>
<proteinExistence type="predicted"/>
<evidence type="ECO:0000313" key="3">
    <source>
        <dbReference type="Proteomes" id="UP000006178"/>
    </source>
</evidence>
<dbReference type="KEGG" id="tsh:Tsac_2801"/>
<evidence type="ECO:0000256" key="1">
    <source>
        <dbReference type="SAM" id="Phobius"/>
    </source>
</evidence>
<dbReference type="BioCyc" id="TSAC1094508:GLMA-2847-MONOMER"/>
<sequence length="33" mass="4000">MYKRIISYLRYNDLMANALVLISIIIFILIWIL</sequence>
<protein>
    <submittedName>
        <fullName evidence="2">Uncharacterized protein</fullName>
    </submittedName>
</protein>
<keyword evidence="1" id="KW-0472">Membrane</keyword>
<feature type="transmembrane region" description="Helical" evidence="1">
    <location>
        <begin position="12"/>
        <end position="32"/>
    </location>
</feature>
<evidence type="ECO:0000313" key="2">
    <source>
        <dbReference type="EMBL" id="AFK94348.1"/>
    </source>
</evidence>
<organism evidence="2 3">
    <name type="scientific">Thermoanaerobacterium saccharolyticum (strain DSM 8691 / JW/SL-YS485)</name>
    <dbReference type="NCBI Taxonomy" id="1094508"/>
    <lineage>
        <taxon>Bacteria</taxon>
        <taxon>Bacillati</taxon>
        <taxon>Bacillota</taxon>
        <taxon>Clostridia</taxon>
        <taxon>Thermoanaerobacterales</taxon>
        <taxon>Thermoanaerobacteraceae</taxon>
        <taxon>Thermoanaerobacterium</taxon>
    </lineage>
</organism>
<reference evidence="2 3" key="1">
    <citation type="journal article" date="2014" name="Appl. Environ. Microbiol.">
        <title>Profile of Secreted Hydrolases, Associated Proteins, and SlpA in Thermoanaerobacterium saccharolyticum during the Degradation of Hemicellulose.</title>
        <authorList>
            <person name="Currie D.H."/>
            <person name="Guss A.M."/>
            <person name="Herring C.D."/>
            <person name="Giannone R.J."/>
            <person name="Johnson C.M."/>
            <person name="Lankford P.K."/>
            <person name="Brown S.D."/>
            <person name="Hettich R.L."/>
            <person name="Lynd L.R."/>
        </authorList>
    </citation>
    <scope>NUCLEOTIDE SEQUENCE [LARGE SCALE GENOMIC DNA]</scope>
    <source>
        <strain evidence="3">DSM 8691 / JW/SL-YS485</strain>
    </source>
</reference>
<keyword evidence="1" id="KW-1133">Transmembrane helix</keyword>
<accession>I3WBZ7</accession>
<dbReference type="AlphaFoldDB" id="I3WBZ7"/>